<dbReference type="AlphaFoldDB" id="A0A1T4T2L6"/>
<dbReference type="Gene3D" id="1.20.58.340">
    <property type="entry name" value="Magnesium transport protein CorA, transmembrane region"/>
    <property type="match status" value="2"/>
</dbReference>
<evidence type="ECO:0000256" key="1">
    <source>
        <dbReference type="ARBA" id="ARBA00004651"/>
    </source>
</evidence>
<evidence type="ECO:0000256" key="6">
    <source>
        <dbReference type="ARBA" id="ARBA00022842"/>
    </source>
</evidence>
<dbReference type="SUPFAM" id="SSF144083">
    <property type="entry name" value="Magnesium transport protein CorA, transmembrane region"/>
    <property type="match status" value="1"/>
</dbReference>
<dbReference type="PANTHER" id="PTHR46494:SF1">
    <property type="entry name" value="CORA FAMILY METAL ION TRANSPORTER (EUROFUNG)"/>
    <property type="match status" value="1"/>
</dbReference>
<evidence type="ECO:0000256" key="3">
    <source>
        <dbReference type="ARBA" id="ARBA00022448"/>
    </source>
</evidence>
<dbReference type="SUPFAM" id="SSF143865">
    <property type="entry name" value="CorA soluble domain-like"/>
    <property type="match status" value="1"/>
</dbReference>
<evidence type="ECO:0000256" key="7">
    <source>
        <dbReference type="ARBA" id="ARBA00022989"/>
    </source>
</evidence>
<comment type="catalytic activity">
    <reaction evidence="10">
        <text>Mg(2+)(in) = Mg(2+)(out)</text>
        <dbReference type="Rhea" id="RHEA:29827"/>
        <dbReference type="ChEBI" id="CHEBI:18420"/>
    </reaction>
</comment>
<evidence type="ECO:0000313" key="14">
    <source>
        <dbReference type="Proteomes" id="UP000190637"/>
    </source>
</evidence>
<feature type="transmembrane region" description="Helical" evidence="12">
    <location>
        <begin position="266"/>
        <end position="285"/>
    </location>
</feature>
<comment type="subcellular location">
    <subcellularLocation>
        <location evidence="1">Cell membrane</location>
        <topology evidence="1">Multi-pass membrane protein</topology>
    </subcellularLocation>
</comment>
<sequence>MDCAIYRAGTRTDVDGDISDALDLALSDDNEAFCWIGLHEPTRAEFDLVSAELGLHPLAVDDAVEAHQTPKVERYGDVTFVVCKTLALDEERVDVEVGEIMVFVGPNFVITVRHGQANPLSGVRRRLEADPLTLLLGPAAVAQAVLGAVVDTHIRVATRMRAVANELEDRVFSATRDSSIAEDVYHLKREVVEAHAAIGPMVLVMRALTSDGTQMAADAIPFLRDVADRARQAAVWIDGLNELLPQVLSAHLARVSVQQNDDMRRITAWAAIIAVPTLIAGIYGMNFDVMPELRFKWGYPLVIMVMLAICATLFTVFRKSRWL</sequence>
<evidence type="ECO:0000256" key="2">
    <source>
        <dbReference type="ARBA" id="ARBA00009765"/>
    </source>
</evidence>
<organism evidence="13 14">
    <name type="scientific">Marinactinospora thermotolerans DSM 45154</name>
    <dbReference type="NCBI Taxonomy" id="1122192"/>
    <lineage>
        <taxon>Bacteria</taxon>
        <taxon>Bacillati</taxon>
        <taxon>Actinomycetota</taxon>
        <taxon>Actinomycetes</taxon>
        <taxon>Streptosporangiales</taxon>
        <taxon>Nocardiopsidaceae</taxon>
        <taxon>Marinactinospora</taxon>
    </lineage>
</organism>
<dbReference type="GO" id="GO:0050897">
    <property type="term" value="F:cobalt ion binding"/>
    <property type="evidence" value="ECO:0007669"/>
    <property type="project" value="TreeGrafter"/>
</dbReference>
<keyword evidence="7 12" id="KW-1133">Transmembrane helix</keyword>
<evidence type="ECO:0000313" key="13">
    <source>
        <dbReference type="EMBL" id="SKA34754.1"/>
    </source>
</evidence>
<dbReference type="PANTHER" id="PTHR46494">
    <property type="entry name" value="CORA FAMILY METAL ION TRANSPORTER (EUROFUNG)"/>
    <property type="match status" value="1"/>
</dbReference>
<reference evidence="13 14" key="1">
    <citation type="submission" date="2017-02" db="EMBL/GenBank/DDBJ databases">
        <authorList>
            <person name="Peterson S.W."/>
        </authorList>
    </citation>
    <scope>NUCLEOTIDE SEQUENCE [LARGE SCALE GENOMIC DNA]</scope>
    <source>
        <strain evidence="13 14">DSM 45154</strain>
    </source>
</reference>
<dbReference type="InterPro" id="IPR002523">
    <property type="entry name" value="MgTranspt_CorA/ZnTranspt_ZntB"/>
</dbReference>
<dbReference type="GO" id="GO:0000287">
    <property type="term" value="F:magnesium ion binding"/>
    <property type="evidence" value="ECO:0007669"/>
    <property type="project" value="TreeGrafter"/>
</dbReference>
<dbReference type="CDD" id="cd12830">
    <property type="entry name" value="MtCorA-like"/>
    <property type="match status" value="1"/>
</dbReference>
<feature type="transmembrane region" description="Helical" evidence="12">
    <location>
        <begin position="297"/>
        <end position="317"/>
    </location>
</feature>
<evidence type="ECO:0000256" key="11">
    <source>
        <dbReference type="ARBA" id="ARBA00045497"/>
    </source>
</evidence>
<dbReference type="Proteomes" id="UP000190637">
    <property type="component" value="Unassembled WGS sequence"/>
</dbReference>
<dbReference type="GO" id="GO:0015087">
    <property type="term" value="F:cobalt ion transmembrane transporter activity"/>
    <property type="evidence" value="ECO:0007669"/>
    <property type="project" value="TreeGrafter"/>
</dbReference>
<evidence type="ECO:0000256" key="10">
    <source>
        <dbReference type="ARBA" id="ARBA00034269"/>
    </source>
</evidence>
<comment type="similarity">
    <text evidence="2">Belongs to the CorA metal ion transporter (MIT) (TC 1.A.35) family.</text>
</comment>
<evidence type="ECO:0000256" key="12">
    <source>
        <dbReference type="SAM" id="Phobius"/>
    </source>
</evidence>
<dbReference type="InterPro" id="IPR045861">
    <property type="entry name" value="CorA_cytoplasmic_dom"/>
</dbReference>
<evidence type="ECO:0000256" key="5">
    <source>
        <dbReference type="ARBA" id="ARBA00022692"/>
    </source>
</evidence>
<dbReference type="InterPro" id="IPR045863">
    <property type="entry name" value="CorA_TM1_TM2"/>
</dbReference>
<protein>
    <submittedName>
        <fullName evidence="13">Magnesium transporter</fullName>
    </submittedName>
</protein>
<keyword evidence="3" id="KW-0813">Transport</keyword>
<dbReference type="FunFam" id="1.20.58.340:FF:000004">
    <property type="entry name" value="Magnesium transport protein CorA"/>
    <property type="match status" value="1"/>
</dbReference>
<accession>A0A1T4T2L6</accession>
<dbReference type="GO" id="GO:0005886">
    <property type="term" value="C:plasma membrane"/>
    <property type="evidence" value="ECO:0007669"/>
    <property type="project" value="UniProtKB-SubCell"/>
</dbReference>
<gene>
    <name evidence="13" type="ORF">SAMN02745673_04374</name>
</gene>
<comment type="function">
    <text evidence="11">Mediates influx of magnesium ions. Alternates between open and closed states. Activated by low cytoplasmic Mg(2+) levels. Inactive when cytoplasmic Mg(2+) levels are high.</text>
</comment>
<keyword evidence="5 12" id="KW-0812">Transmembrane</keyword>
<dbReference type="RefSeq" id="WP_235001150.1">
    <property type="nucleotide sequence ID" value="NZ_FUWS01000013.1"/>
</dbReference>
<keyword evidence="8" id="KW-0406">Ion transport</keyword>
<keyword evidence="9 12" id="KW-0472">Membrane</keyword>
<evidence type="ECO:0000256" key="4">
    <source>
        <dbReference type="ARBA" id="ARBA00022475"/>
    </source>
</evidence>
<dbReference type="Gene3D" id="3.30.460.20">
    <property type="entry name" value="CorA soluble domain-like"/>
    <property type="match status" value="1"/>
</dbReference>
<evidence type="ECO:0000256" key="9">
    <source>
        <dbReference type="ARBA" id="ARBA00023136"/>
    </source>
</evidence>
<keyword evidence="14" id="KW-1185">Reference proteome</keyword>
<dbReference type="EMBL" id="FUWS01000013">
    <property type="protein sequence ID" value="SKA34754.1"/>
    <property type="molecule type" value="Genomic_DNA"/>
</dbReference>
<name>A0A1T4T2L6_9ACTN</name>
<dbReference type="Pfam" id="PF01544">
    <property type="entry name" value="CorA"/>
    <property type="match status" value="1"/>
</dbReference>
<keyword evidence="6" id="KW-0460">Magnesium</keyword>
<evidence type="ECO:0000256" key="8">
    <source>
        <dbReference type="ARBA" id="ARBA00023065"/>
    </source>
</evidence>
<keyword evidence="4" id="KW-1003">Cell membrane</keyword>
<dbReference type="GO" id="GO:0015095">
    <property type="term" value="F:magnesium ion transmembrane transporter activity"/>
    <property type="evidence" value="ECO:0007669"/>
    <property type="project" value="TreeGrafter"/>
</dbReference>
<proteinExistence type="inferred from homology"/>